<keyword evidence="2 4" id="KW-0863">Zinc-finger</keyword>
<dbReference type="InterPro" id="IPR047153">
    <property type="entry name" value="TRIM45/56/19-like"/>
</dbReference>
<dbReference type="PANTHER" id="PTHR25462">
    <property type="entry name" value="BONUS, ISOFORM C-RELATED"/>
    <property type="match status" value="1"/>
</dbReference>
<dbReference type="KEGG" id="aten:116288743"/>
<evidence type="ECO:0000256" key="4">
    <source>
        <dbReference type="PROSITE-ProRule" id="PRU00175"/>
    </source>
</evidence>
<dbReference type="Proteomes" id="UP000515163">
    <property type="component" value="Unplaced"/>
</dbReference>
<dbReference type="Gene3D" id="3.30.40.10">
    <property type="entry name" value="Zinc/RING finger domain, C3HC4 (zinc finger)"/>
    <property type="match status" value="1"/>
</dbReference>
<dbReference type="SUPFAM" id="SSF63825">
    <property type="entry name" value="YWTD domain"/>
    <property type="match status" value="1"/>
</dbReference>
<dbReference type="Pfam" id="PF17170">
    <property type="entry name" value="DUF5128"/>
    <property type="match status" value="1"/>
</dbReference>
<dbReference type="SMART" id="SM00184">
    <property type="entry name" value="RING"/>
    <property type="match status" value="1"/>
</dbReference>
<dbReference type="InterPro" id="IPR013083">
    <property type="entry name" value="Znf_RING/FYVE/PHD"/>
</dbReference>
<evidence type="ECO:0000259" key="6">
    <source>
        <dbReference type="PROSITE" id="PS50089"/>
    </source>
</evidence>
<evidence type="ECO:0000256" key="1">
    <source>
        <dbReference type="ARBA" id="ARBA00022723"/>
    </source>
</evidence>
<evidence type="ECO:0000256" key="3">
    <source>
        <dbReference type="ARBA" id="ARBA00022833"/>
    </source>
</evidence>
<proteinExistence type="predicted"/>
<dbReference type="InterPro" id="IPR017907">
    <property type="entry name" value="Znf_RING_CS"/>
</dbReference>
<keyword evidence="3" id="KW-0862">Zinc</keyword>
<dbReference type="InterPro" id="IPR001841">
    <property type="entry name" value="Znf_RING"/>
</dbReference>
<evidence type="ECO:0000256" key="2">
    <source>
        <dbReference type="ARBA" id="ARBA00022771"/>
    </source>
</evidence>
<dbReference type="Pfam" id="PF13445">
    <property type="entry name" value="zf-RING_UBOX"/>
    <property type="match status" value="1"/>
</dbReference>
<evidence type="ECO:0000256" key="5">
    <source>
        <dbReference type="SAM" id="Coils"/>
    </source>
</evidence>
<dbReference type="InterPro" id="IPR011042">
    <property type="entry name" value="6-blade_b-propeller_TolB-like"/>
</dbReference>
<protein>
    <submittedName>
        <fullName evidence="8">Uncharacterized protein LOC116288743</fullName>
    </submittedName>
</protein>
<accession>A0A6P8H859</accession>
<keyword evidence="5" id="KW-0175">Coiled coil</keyword>
<dbReference type="GeneID" id="116288743"/>
<dbReference type="PROSITE" id="PS50089">
    <property type="entry name" value="ZF_RING_2"/>
    <property type="match status" value="1"/>
</dbReference>
<dbReference type="Gene3D" id="2.120.10.30">
    <property type="entry name" value="TolB, C-terminal domain"/>
    <property type="match status" value="1"/>
</dbReference>
<dbReference type="InParanoid" id="A0A6P8H859"/>
<name>A0A6P8H859_ACTTE</name>
<dbReference type="OrthoDB" id="654191at2759"/>
<gene>
    <name evidence="8" type="primary">LOC116288743</name>
</gene>
<dbReference type="GO" id="GO:0008270">
    <property type="term" value="F:zinc ion binding"/>
    <property type="evidence" value="ECO:0007669"/>
    <property type="project" value="UniProtKB-KW"/>
</dbReference>
<dbReference type="InterPro" id="IPR027370">
    <property type="entry name" value="Znf-RING_euk"/>
</dbReference>
<sequence>MAAAQSSMFHKIPVHEDDLSCPVCYDELDDPKSLPVCAHIICKVCLEKMAANSDDQFIECPICKMKSRIPEGGVNVFPTSHLMKRMVETIPGRKEKLELEKALKDCEDKLNDGKATVESIDKLIVEATKKHAKRAQEIKDEVSEHARKLKRVIEEQKNRLLSEVDDTKWSFEILRLKRRKQKLLEGIKQAEVCAKNVQEHLKNNSLKDIQELKQVLVIDLQDHSRKILERNISIEGIEGDDTLKFEKNMKMFAERNLLGSVSKSVRKANVNKVQKAEEGLKNDNFLTINLTFEPLSIAISKSHDRINIGILRSEEKKFDIFTIHGKHVKSIQLDSAPANHLYDAYFSIEDDIILVLDRIDKQLLNYSLDGHCRKSKRLDENVKFISLDENNRIILTTSQNEEAIKPCKVLVFHPDKDELQFRFGERNLENPSGRAVYHKDIFYVPDNYSELKIFDQKGKFIQCVLLNGINPKDYNIFAIDVYEDSIIACDCKKKLVKIFSIVEFSLISTLQIPDAPWMFEALPTTTFEKSRFAVIYDEVLRLDIIGYR</sequence>
<evidence type="ECO:0000313" key="7">
    <source>
        <dbReference type="Proteomes" id="UP000515163"/>
    </source>
</evidence>
<organism evidence="7 8">
    <name type="scientific">Actinia tenebrosa</name>
    <name type="common">Australian red waratah sea anemone</name>
    <dbReference type="NCBI Taxonomy" id="6105"/>
    <lineage>
        <taxon>Eukaryota</taxon>
        <taxon>Metazoa</taxon>
        <taxon>Cnidaria</taxon>
        <taxon>Anthozoa</taxon>
        <taxon>Hexacorallia</taxon>
        <taxon>Actiniaria</taxon>
        <taxon>Actiniidae</taxon>
        <taxon>Actinia</taxon>
    </lineage>
</organism>
<dbReference type="SUPFAM" id="SSF57850">
    <property type="entry name" value="RING/U-box"/>
    <property type="match status" value="1"/>
</dbReference>
<feature type="domain" description="RING-type" evidence="6">
    <location>
        <begin position="21"/>
        <end position="64"/>
    </location>
</feature>
<dbReference type="PANTHER" id="PTHR25462:SF300">
    <property type="entry name" value="RING-TYPE DOMAIN-CONTAINING PROTEIN"/>
    <property type="match status" value="1"/>
</dbReference>
<dbReference type="AlphaFoldDB" id="A0A6P8H859"/>
<evidence type="ECO:0000313" key="8">
    <source>
        <dbReference type="RefSeq" id="XP_031551428.1"/>
    </source>
</evidence>
<keyword evidence="7" id="KW-1185">Reference proteome</keyword>
<dbReference type="RefSeq" id="XP_031551428.1">
    <property type="nucleotide sequence ID" value="XM_031695568.1"/>
</dbReference>
<reference evidence="8" key="1">
    <citation type="submission" date="2025-08" db="UniProtKB">
        <authorList>
            <consortium name="RefSeq"/>
        </authorList>
    </citation>
    <scope>IDENTIFICATION</scope>
    <source>
        <tissue evidence="8">Tentacle</tissue>
    </source>
</reference>
<feature type="coiled-coil region" evidence="5">
    <location>
        <begin position="96"/>
        <end position="159"/>
    </location>
</feature>
<keyword evidence="1" id="KW-0479">Metal-binding</keyword>
<dbReference type="PROSITE" id="PS00518">
    <property type="entry name" value="ZF_RING_1"/>
    <property type="match status" value="1"/>
</dbReference>